<dbReference type="SUPFAM" id="SSF47384">
    <property type="entry name" value="Homodimeric domain of signal transducing histidine kinase"/>
    <property type="match status" value="1"/>
</dbReference>
<evidence type="ECO:0000313" key="17">
    <source>
        <dbReference type="EMBL" id="GAD57763.1"/>
    </source>
</evidence>
<dbReference type="Pfam" id="PF12860">
    <property type="entry name" value="PAS_7"/>
    <property type="match status" value="1"/>
</dbReference>
<evidence type="ECO:0000256" key="10">
    <source>
        <dbReference type="ARBA" id="ARBA00068150"/>
    </source>
</evidence>
<dbReference type="SMART" id="SM00448">
    <property type="entry name" value="REC"/>
    <property type="match status" value="1"/>
</dbReference>
<dbReference type="Pfam" id="PF00072">
    <property type="entry name" value="Response_reg"/>
    <property type="match status" value="1"/>
</dbReference>
<dbReference type="SMART" id="SM00387">
    <property type="entry name" value="HATPase_c"/>
    <property type="match status" value="1"/>
</dbReference>
<dbReference type="CDD" id="cd00082">
    <property type="entry name" value="HisKA"/>
    <property type="match status" value="1"/>
</dbReference>
<dbReference type="FunFam" id="1.10.287.130:FF:000002">
    <property type="entry name" value="Two-component osmosensing histidine kinase"/>
    <property type="match status" value="1"/>
</dbReference>
<dbReference type="PROSITE" id="PS50109">
    <property type="entry name" value="HIS_KIN"/>
    <property type="match status" value="1"/>
</dbReference>
<dbReference type="OrthoDB" id="9810730at2"/>
<comment type="subunit">
    <text evidence="9">At low DSF concentrations, interacts with RpfF.</text>
</comment>
<keyword evidence="8" id="KW-0902">Two-component regulatory system</keyword>
<evidence type="ECO:0000256" key="13">
    <source>
        <dbReference type="SAM" id="Coils"/>
    </source>
</evidence>
<dbReference type="PROSITE" id="PS50110">
    <property type="entry name" value="RESPONSE_REGULATORY"/>
    <property type="match status" value="1"/>
</dbReference>
<feature type="region of interest" description="Disordered" evidence="14">
    <location>
        <begin position="330"/>
        <end position="351"/>
    </location>
</feature>
<protein>
    <recommendedName>
        <fullName evidence="10">Sensory/regulatory protein RpfC</fullName>
        <ecNumber evidence="2">2.7.13.3</ecNumber>
    </recommendedName>
</protein>
<dbReference type="RefSeq" id="WP_021695859.1">
    <property type="nucleotide sequence ID" value="NZ_BATC01000001.1"/>
</dbReference>
<dbReference type="SUPFAM" id="SSF52172">
    <property type="entry name" value="CheY-like"/>
    <property type="match status" value="1"/>
</dbReference>
<dbReference type="Gene3D" id="3.40.50.2300">
    <property type="match status" value="1"/>
</dbReference>
<dbReference type="InterPro" id="IPR036097">
    <property type="entry name" value="HisK_dim/P_sf"/>
</dbReference>
<dbReference type="Proteomes" id="UP000016569">
    <property type="component" value="Unassembled WGS sequence"/>
</dbReference>
<keyword evidence="3 11" id="KW-0597">Phosphoprotein</keyword>
<dbReference type="InterPro" id="IPR003836">
    <property type="entry name" value="Glucokinase"/>
</dbReference>
<comment type="catalytic activity">
    <reaction evidence="1">
        <text>ATP + protein L-histidine = ADP + protein N-phospho-L-histidine.</text>
        <dbReference type="EC" id="2.7.13.3"/>
    </reaction>
</comment>
<evidence type="ECO:0000256" key="5">
    <source>
        <dbReference type="ARBA" id="ARBA00022741"/>
    </source>
</evidence>
<dbReference type="AlphaFoldDB" id="A0A8E0NA96"/>
<dbReference type="InterPro" id="IPR001789">
    <property type="entry name" value="Sig_transdc_resp-reg_receiver"/>
</dbReference>
<evidence type="ECO:0000256" key="3">
    <source>
        <dbReference type="ARBA" id="ARBA00022553"/>
    </source>
</evidence>
<evidence type="ECO:0000256" key="7">
    <source>
        <dbReference type="ARBA" id="ARBA00022840"/>
    </source>
</evidence>
<feature type="compositionally biased region" description="Pro residues" evidence="14">
    <location>
        <begin position="333"/>
        <end position="348"/>
    </location>
</feature>
<dbReference type="FunFam" id="3.30.565.10:FF:000010">
    <property type="entry name" value="Sensor histidine kinase RcsC"/>
    <property type="match status" value="1"/>
</dbReference>
<dbReference type="SUPFAM" id="SSF55874">
    <property type="entry name" value="ATPase domain of HSP90 chaperone/DNA topoisomerase II/histidine kinase"/>
    <property type="match status" value="1"/>
</dbReference>
<dbReference type="InterPro" id="IPR004358">
    <property type="entry name" value="Sig_transdc_His_kin-like_C"/>
</dbReference>
<dbReference type="PANTHER" id="PTHR45339">
    <property type="entry name" value="HYBRID SIGNAL TRANSDUCTION HISTIDINE KINASE J"/>
    <property type="match status" value="1"/>
</dbReference>
<dbReference type="Gene3D" id="1.10.287.130">
    <property type="match status" value="1"/>
</dbReference>
<evidence type="ECO:0000256" key="4">
    <source>
        <dbReference type="ARBA" id="ARBA00022679"/>
    </source>
</evidence>
<evidence type="ECO:0000256" key="14">
    <source>
        <dbReference type="SAM" id="MobiDB-lite"/>
    </source>
</evidence>
<dbReference type="EC" id="2.7.13.3" evidence="2"/>
<evidence type="ECO:0000256" key="8">
    <source>
        <dbReference type="ARBA" id="ARBA00023012"/>
    </source>
</evidence>
<dbReference type="EMBL" id="BATC01000001">
    <property type="protein sequence ID" value="GAD57763.1"/>
    <property type="molecule type" value="Genomic_DNA"/>
</dbReference>
<dbReference type="InterPro" id="IPR043129">
    <property type="entry name" value="ATPase_NBD"/>
</dbReference>
<evidence type="ECO:0000259" key="15">
    <source>
        <dbReference type="PROSITE" id="PS50109"/>
    </source>
</evidence>
<keyword evidence="5" id="KW-0547">Nucleotide-binding</keyword>
<evidence type="ECO:0000256" key="12">
    <source>
        <dbReference type="RuleBase" id="RU004046"/>
    </source>
</evidence>
<dbReference type="PRINTS" id="PR00344">
    <property type="entry name" value="BCTRLSENSOR"/>
</dbReference>
<name>A0A8E0NA96_9CAUL</name>
<dbReference type="SUPFAM" id="SSF53067">
    <property type="entry name" value="Actin-like ATPase domain"/>
    <property type="match status" value="1"/>
</dbReference>
<dbReference type="SMART" id="SM00388">
    <property type="entry name" value="HisKA"/>
    <property type="match status" value="1"/>
</dbReference>
<dbReference type="CDD" id="cd17546">
    <property type="entry name" value="REC_hyHK_CKI1_RcsC-like"/>
    <property type="match status" value="1"/>
</dbReference>
<comment type="similarity">
    <text evidence="12">Belongs to the bacterial glucokinase family.</text>
</comment>
<feature type="domain" description="Response regulatory" evidence="16">
    <location>
        <begin position="741"/>
        <end position="860"/>
    </location>
</feature>
<dbReference type="GO" id="GO:0000155">
    <property type="term" value="F:phosphorelay sensor kinase activity"/>
    <property type="evidence" value="ECO:0007669"/>
    <property type="project" value="InterPro"/>
</dbReference>
<keyword evidence="4" id="KW-0808">Transferase</keyword>
<dbReference type="InterPro" id="IPR036890">
    <property type="entry name" value="HATPase_C_sf"/>
</dbReference>
<accession>A0A8E0NA96</accession>
<evidence type="ECO:0000256" key="9">
    <source>
        <dbReference type="ARBA" id="ARBA00064003"/>
    </source>
</evidence>
<dbReference type="CDD" id="cd24008">
    <property type="entry name" value="ASKHA_NBD_GLK"/>
    <property type="match status" value="1"/>
</dbReference>
<evidence type="ECO:0000256" key="6">
    <source>
        <dbReference type="ARBA" id="ARBA00022777"/>
    </source>
</evidence>
<reference evidence="18" key="1">
    <citation type="journal article" date="2013" name="Genome Announc.">
        <title>Draft Genome Sequence of the Dimorphic Prosthecate Bacterium Brevundimonas abyssalis TAR-001T.</title>
        <authorList>
            <person name="Tsubouchi T."/>
            <person name="Nishi S."/>
            <person name="Usui K."/>
            <person name="Shimane Y."/>
            <person name="Takaki Y."/>
            <person name="Maruyama T."/>
            <person name="Hatada Y."/>
        </authorList>
    </citation>
    <scope>NUCLEOTIDE SEQUENCE [LARGE SCALE GENOMIC DNA]</scope>
    <source>
        <strain evidence="18">TAR-001</strain>
    </source>
</reference>
<dbReference type="InterPro" id="IPR011006">
    <property type="entry name" value="CheY-like_superfamily"/>
</dbReference>
<dbReference type="GO" id="GO:0005536">
    <property type="term" value="F:D-glucose binding"/>
    <property type="evidence" value="ECO:0007669"/>
    <property type="project" value="InterPro"/>
</dbReference>
<evidence type="ECO:0000313" key="18">
    <source>
        <dbReference type="Proteomes" id="UP000016569"/>
    </source>
</evidence>
<dbReference type="InterPro" id="IPR005467">
    <property type="entry name" value="His_kinase_dom"/>
</dbReference>
<keyword evidence="7" id="KW-0067">ATP-binding</keyword>
<evidence type="ECO:0000256" key="11">
    <source>
        <dbReference type="PROSITE-ProRule" id="PRU00169"/>
    </source>
</evidence>
<dbReference type="InterPro" id="IPR003594">
    <property type="entry name" value="HATPase_dom"/>
</dbReference>
<feature type="domain" description="Histidine kinase" evidence="15">
    <location>
        <begin position="502"/>
        <end position="718"/>
    </location>
</feature>
<dbReference type="PANTHER" id="PTHR45339:SF1">
    <property type="entry name" value="HYBRID SIGNAL TRANSDUCTION HISTIDINE KINASE J"/>
    <property type="match status" value="1"/>
</dbReference>
<dbReference type="CDD" id="cd16922">
    <property type="entry name" value="HATPase_EvgS-ArcB-TorS-like"/>
    <property type="match status" value="1"/>
</dbReference>
<dbReference type="GO" id="GO:0004340">
    <property type="term" value="F:glucokinase activity"/>
    <property type="evidence" value="ECO:0007669"/>
    <property type="project" value="InterPro"/>
</dbReference>
<dbReference type="Gene3D" id="3.30.565.10">
    <property type="entry name" value="Histidine kinase-like ATPase, C-terminal domain"/>
    <property type="match status" value="1"/>
</dbReference>
<keyword evidence="18" id="KW-1185">Reference proteome</keyword>
<sequence>MDNHALLAFVGPEACRFALMEATGDRPRLSQYREVPVRLGDSLCSLMSAYALGLGRPLPSRLGLAVAAPVNDERITVTQSGWSFTRHELCETFGFETLSLINDAAAAALSLQWLEAGDTLAIGAADAPVGGLAEGRYAVVSADFGLGVSAVEIGPDGCRVIDTEAGHLAFAPDNAEEFELLARLGAVFGRVSYERLISWPGLANVHEALARAPGARPDEPLDPLEVALYARTGADPHCREALDRYLAVLGDFAGASALALGANQGVFLTGRAMVEMQDQIAASRFRERFEAKGRLSGVVARLPVWAVVNPGAVLIGAARKLTTDRARAEAPMLIPPSPPKGAAPPPSRPADRKLVRRLGQPLLDAVASGLLVVDSDLNIVASNERFWAGSAAPEALRRPGAPVEPCLKALAELGEWRAEDVETALGRLRSAEPFVIERQGFGGRVTRDEALPIASGGWIITAEDVTVVARRARELQDLAADLRDAKRDAEAANEAKSAFLATMSHEIRTPLNGVLGMTQAMAHDELSPIQAERLSVIRQSGECLLAILNDILDLSKIEAGKLELEETDFDLEALLLGARSTFTALANKKGLSFDLTVAPEALGVWRGDPTRVRQILYNLISNALKFTEQGEVRVAAACDGDALTLTVTDTGIGIPEPCLKGLFDKFVQADASTTRRYGGTGLGLAITRQLAELMGGGIVVSSAESKGTVFTVRLTLPRGEAVTTAGEAPAPAPLTAERGLKVLAAEDNTVNQLVLKTLLHQLGVDLTVVDDGLEAVEAWGREPWDLILMDVQMPRMDGPGAARAIRAAEAMTGRARTPIIALTANVMTHQVAEYLGAGMDRCVAKPLQIGALVEAMTAVTSPDYDAQADAA</sequence>
<dbReference type="InterPro" id="IPR003661">
    <property type="entry name" value="HisK_dim/P_dom"/>
</dbReference>
<gene>
    <name evidence="17" type="ORF">MBEBAB_0013</name>
</gene>
<keyword evidence="13" id="KW-0175">Coiled coil</keyword>
<proteinExistence type="inferred from homology"/>
<dbReference type="Pfam" id="PF02685">
    <property type="entry name" value="Glucokinase"/>
    <property type="match status" value="1"/>
</dbReference>
<dbReference type="GO" id="GO:0005524">
    <property type="term" value="F:ATP binding"/>
    <property type="evidence" value="ECO:0007669"/>
    <property type="project" value="UniProtKB-KW"/>
</dbReference>
<evidence type="ECO:0000259" key="16">
    <source>
        <dbReference type="PROSITE" id="PS50110"/>
    </source>
</evidence>
<organism evidence="17 18">
    <name type="scientific">Brevundimonas abyssalis TAR-001</name>
    <dbReference type="NCBI Taxonomy" id="1391729"/>
    <lineage>
        <taxon>Bacteria</taxon>
        <taxon>Pseudomonadati</taxon>
        <taxon>Pseudomonadota</taxon>
        <taxon>Alphaproteobacteria</taxon>
        <taxon>Caulobacterales</taxon>
        <taxon>Caulobacteraceae</taxon>
        <taxon>Brevundimonas</taxon>
    </lineage>
</organism>
<feature type="modified residue" description="4-aspartylphosphate" evidence="11">
    <location>
        <position position="790"/>
    </location>
</feature>
<keyword evidence="6" id="KW-0418">Kinase</keyword>
<feature type="coiled-coil region" evidence="13">
    <location>
        <begin position="468"/>
        <end position="495"/>
    </location>
</feature>
<dbReference type="Gene3D" id="3.30.420.40">
    <property type="match status" value="1"/>
</dbReference>
<dbReference type="Gene3D" id="3.40.367.20">
    <property type="match status" value="1"/>
</dbReference>
<comment type="caution">
    <text evidence="17">The sequence shown here is derived from an EMBL/GenBank/DDBJ whole genome shotgun (WGS) entry which is preliminary data.</text>
</comment>
<dbReference type="GO" id="GO:0006096">
    <property type="term" value="P:glycolytic process"/>
    <property type="evidence" value="ECO:0007669"/>
    <property type="project" value="InterPro"/>
</dbReference>
<evidence type="ECO:0000256" key="2">
    <source>
        <dbReference type="ARBA" id="ARBA00012438"/>
    </source>
</evidence>
<evidence type="ECO:0000256" key="1">
    <source>
        <dbReference type="ARBA" id="ARBA00000085"/>
    </source>
</evidence>
<dbReference type="Pfam" id="PF02518">
    <property type="entry name" value="HATPase_c"/>
    <property type="match status" value="1"/>
</dbReference>
<dbReference type="Pfam" id="PF00512">
    <property type="entry name" value="HisKA"/>
    <property type="match status" value="1"/>
</dbReference>